<accession>A0A2C9K572</accession>
<name>A0A2C9K572_BIOGL</name>
<organism evidence="5 6">
    <name type="scientific">Biomphalaria glabrata</name>
    <name type="common">Bloodfluke planorb</name>
    <name type="synonym">Freshwater snail</name>
    <dbReference type="NCBI Taxonomy" id="6526"/>
    <lineage>
        <taxon>Eukaryota</taxon>
        <taxon>Metazoa</taxon>
        <taxon>Spiralia</taxon>
        <taxon>Lophotrochozoa</taxon>
        <taxon>Mollusca</taxon>
        <taxon>Gastropoda</taxon>
        <taxon>Heterobranchia</taxon>
        <taxon>Euthyneura</taxon>
        <taxon>Panpulmonata</taxon>
        <taxon>Hygrophila</taxon>
        <taxon>Lymnaeoidea</taxon>
        <taxon>Planorbidae</taxon>
        <taxon>Biomphalaria</taxon>
    </lineage>
</organism>
<dbReference type="Gene3D" id="2.10.22.10">
    <property type="entry name" value="Antistasin, domain 1"/>
    <property type="match status" value="1"/>
</dbReference>
<dbReference type="AlphaFoldDB" id="A0A2C9K572"/>
<evidence type="ECO:0000256" key="1">
    <source>
        <dbReference type="ARBA" id="ARBA00022690"/>
    </source>
</evidence>
<proteinExistence type="predicted"/>
<evidence type="ECO:0000313" key="5">
    <source>
        <dbReference type="EnsemblMetazoa" id="BGLB013380-PB"/>
    </source>
</evidence>
<evidence type="ECO:0000256" key="2">
    <source>
        <dbReference type="ARBA" id="ARBA00022900"/>
    </source>
</evidence>
<dbReference type="InterPro" id="IPR004094">
    <property type="entry name" value="Antistasin-like"/>
</dbReference>
<gene>
    <name evidence="5" type="primary">106051770</name>
</gene>
<feature type="chain" id="PRO_5012767750" description="Antistasin-like domain-containing protein" evidence="3">
    <location>
        <begin position="19"/>
        <end position="99"/>
    </location>
</feature>
<evidence type="ECO:0000259" key="4">
    <source>
        <dbReference type="PROSITE" id="PS51252"/>
    </source>
</evidence>
<dbReference type="VEuPathDB" id="VectorBase:BGLB013380"/>
<dbReference type="SUPFAM" id="SSF57262">
    <property type="entry name" value="Leech antihemostatic proteins"/>
    <property type="match status" value="1"/>
</dbReference>
<evidence type="ECO:0000256" key="3">
    <source>
        <dbReference type="SAM" id="SignalP"/>
    </source>
</evidence>
<keyword evidence="1" id="KW-0646">Protease inhibitor</keyword>
<feature type="domain" description="Antistasin-like" evidence="4">
    <location>
        <begin position="65"/>
        <end position="90"/>
    </location>
</feature>
<dbReference type="InterPro" id="IPR011061">
    <property type="entry name" value="Hirudin/antistatin"/>
</dbReference>
<dbReference type="OrthoDB" id="6157973at2759"/>
<protein>
    <recommendedName>
        <fullName evidence="4">Antistasin-like domain-containing protein</fullName>
    </recommendedName>
</protein>
<dbReference type="KEGG" id="bgt:106051770"/>
<dbReference type="GO" id="GO:0004867">
    <property type="term" value="F:serine-type endopeptidase inhibitor activity"/>
    <property type="evidence" value="ECO:0007669"/>
    <property type="project" value="UniProtKB-KW"/>
</dbReference>
<dbReference type="Proteomes" id="UP000076420">
    <property type="component" value="Unassembled WGS sequence"/>
</dbReference>
<feature type="signal peptide" evidence="3">
    <location>
        <begin position="1"/>
        <end position="18"/>
    </location>
</feature>
<dbReference type="PROSITE" id="PS51252">
    <property type="entry name" value="ANTISTASIN"/>
    <property type="match status" value="1"/>
</dbReference>
<dbReference type="VEuPathDB" id="VectorBase:BGLAX_048383"/>
<dbReference type="Pfam" id="PF02822">
    <property type="entry name" value="Antistasin"/>
    <property type="match status" value="1"/>
</dbReference>
<evidence type="ECO:0000313" key="6">
    <source>
        <dbReference type="Proteomes" id="UP000076420"/>
    </source>
</evidence>
<sequence>MRLLVCLALTVFVSVTLSAPSFKRGFCLSLCGSVNNVTCPSGYECRSNGCGHQCYKTTFVQPAGCSELVCALNCPLGFARTDQGCEICQCDYSRLGEFN</sequence>
<reference evidence="5" key="1">
    <citation type="submission" date="2020-05" db="UniProtKB">
        <authorList>
            <consortium name="EnsemblMetazoa"/>
        </authorList>
    </citation>
    <scope>IDENTIFICATION</scope>
    <source>
        <strain evidence="5">BB02</strain>
    </source>
</reference>
<keyword evidence="2" id="KW-0722">Serine protease inhibitor</keyword>
<dbReference type="EnsemblMetazoa" id="BGLB013380-RB">
    <property type="protein sequence ID" value="BGLB013380-PB"/>
    <property type="gene ID" value="BGLB013380"/>
</dbReference>
<keyword evidence="3" id="KW-0732">Signal</keyword>